<dbReference type="RefSeq" id="XP_006958495.1">
    <property type="nucleotide sequence ID" value="XM_006958433.1"/>
</dbReference>
<reference evidence="6 7" key="1">
    <citation type="journal article" date="2012" name="Fungal Genet. Biol.">
        <title>The genome of the xerotolerant mold Wallemia sebi reveals adaptations to osmotic stress and suggests cryptic sexual reproduction.</title>
        <authorList>
            <person name="Padamsee M."/>
            <person name="Kumar T.K.A."/>
            <person name="Riley R."/>
            <person name="Binder M."/>
            <person name="Boyd A."/>
            <person name="Calvo A.M."/>
            <person name="Furukawa K."/>
            <person name="Hesse C."/>
            <person name="Hohmann S."/>
            <person name="James T.Y."/>
            <person name="LaButti K."/>
            <person name="Lapidus A."/>
            <person name="Lindquist E."/>
            <person name="Lucas S."/>
            <person name="Miller K."/>
            <person name="Shantappa S."/>
            <person name="Grigoriev I.V."/>
            <person name="Hibbett D.S."/>
            <person name="McLaughlin D.J."/>
            <person name="Spatafora J.W."/>
            <person name="Aime M.C."/>
        </authorList>
    </citation>
    <scope>NUCLEOTIDE SEQUENCE [LARGE SCALE GENOMIC DNA]</scope>
    <source>
        <strain evidence="7">ATCC MYA-4683 / CBS 633.66</strain>
    </source>
</reference>
<dbReference type="GO" id="GO:0000324">
    <property type="term" value="C:fungal-type vacuole"/>
    <property type="evidence" value="ECO:0007669"/>
    <property type="project" value="TreeGrafter"/>
</dbReference>
<evidence type="ECO:0000313" key="7">
    <source>
        <dbReference type="Proteomes" id="UP000005242"/>
    </source>
</evidence>
<evidence type="ECO:0000256" key="2">
    <source>
        <dbReference type="ARBA" id="ARBA00022692"/>
    </source>
</evidence>
<keyword evidence="2 5" id="KW-0812">Transmembrane</keyword>
<keyword evidence="7" id="KW-1185">Reference proteome</keyword>
<dbReference type="Proteomes" id="UP000005242">
    <property type="component" value="Unassembled WGS sequence"/>
</dbReference>
<protein>
    <submittedName>
        <fullName evidence="6">RTA1-like protein</fullName>
    </submittedName>
</protein>
<dbReference type="STRING" id="671144.I4YBX3"/>
<dbReference type="FunCoup" id="I4YBX3">
    <property type="interactions" value="24"/>
</dbReference>
<feature type="transmembrane region" description="Helical" evidence="5">
    <location>
        <begin position="43"/>
        <end position="60"/>
    </location>
</feature>
<evidence type="ECO:0000256" key="5">
    <source>
        <dbReference type="SAM" id="Phobius"/>
    </source>
</evidence>
<dbReference type="OrthoDB" id="3358017at2759"/>
<dbReference type="PANTHER" id="PTHR31465:SF9">
    <property type="entry name" value="SPHINGOID LONG-CHAIN BASE TRANSPORTER RSB1"/>
    <property type="match status" value="1"/>
</dbReference>
<feature type="transmembrane region" description="Helical" evidence="5">
    <location>
        <begin position="122"/>
        <end position="143"/>
    </location>
</feature>
<name>I4YBX3_WALMC</name>
<evidence type="ECO:0000256" key="4">
    <source>
        <dbReference type="ARBA" id="ARBA00023136"/>
    </source>
</evidence>
<dbReference type="OMA" id="PYNNDAF"/>
<feature type="transmembrane region" description="Helical" evidence="5">
    <location>
        <begin position="80"/>
        <end position="102"/>
    </location>
</feature>
<dbReference type="InParanoid" id="I4YBX3"/>
<proteinExistence type="predicted"/>
<dbReference type="Pfam" id="PF04479">
    <property type="entry name" value="RTA1"/>
    <property type="match status" value="1"/>
</dbReference>
<keyword evidence="4 5" id="KW-0472">Membrane</keyword>
<gene>
    <name evidence="6" type="ORF">WALSEDRAFT_60448</name>
</gene>
<dbReference type="eggNOG" id="ENOG502S1TC">
    <property type="taxonomic scope" value="Eukaryota"/>
</dbReference>
<dbReference type="InterPro" id="IPR007568">
    <property type="entry name" value="RTA1"/>
</dbReference>
<feature type="transmembrane region" description="Helical" evidence="5">
    <location>
        <begin position="213"/>
        <end position="234"/>
    </location>
</feature>
<dbReference type="PANTHER" id="PTHR31465">
    <property type="entry name" value="PROTEIN RTA1-RELATED"/>
    <property type="match status" value="1"/>
</dbReference>
<comment type="subcellular location">
    <subcellularLocation>
        <location evidence="1">Membrane</location>
        <topology evidence="1">Multi-pass membrane protein</topology>
    </subcellularLocation>
</comment>
<dbReference type="AlphaFoldDB" id="I4YBX3"/>
<evidence type="ECO:0000313" key="6">
    <source>
        <dbReference type="EMBL" id="EIM21465.1"/>
    </source>
</evidence>
<dbReference type="KEGG" id="wse:WALSEDRAFT_60448"/>
<dbReference type="EMBL" id="JH668232">
    <property type="protein sequence ID" value="EIM21465.1"/>
    <property type="molecule type" value="Genomic_DNA"/>
</dbReference>
<accession>I4YBX3</accession>
<evidence type="ECO:0000256" key="1">
    <source>
        <dbReference type="ARBA" id="ARBA00004141"/>
    </source>
</evidence>
<feature type="transmembrane region" description="Helical" evidence="5">
    <location>
        <begin position="163"/>
        <end position="182"/>
    </location>
</feature>
<dbReference type="GeneID" id="18473950"/>
<organism evidence="6 7">
    <name type="scientific">Wallemia mellicola (strain ATCC MYA-4683 / CBS 633.66)</name>
    <name type="common">Wallemia sebi (CBS 633.66)</name>
    <dbReference type="NCBI Taxonomy" id="671144"/>
    <lineage>
        <taxon>Eukaryota</taxon>
        <taxon>Fungi</taxon>
        <taxon>Dikarya</taxon>
        <taxon>Basidiomycota</taxon>
        <taxon>Wallemiomycotina</taxon>
        <taxon>Wallemiomycetes</taxon>
        <taxon>Wallemiales</taxon>
        <taxon>Wallemiaceae</taxon>
        <taxon>Wallemia</taxon>
    </lineage>
</organism>
<dbReference type="HOGENOM" id="CLU_033465_6_0_1"/>
<feature type="transmembrane region" description="Helical" evidence="5">
    <location>
        <begin position="254"/>
        <end position="274"/>
    </location>
</feature>
<evidence type="ECO:0000256" key="3">
    <source>
        <dbReference type="ARBA" id="ARBA00022989"/>
    </source>
</evidence>
<dbReference type="GO" id="GO:0005886">
    <property type="term" value="C:plasma membrane"/>
    <property type="evidence" value="ECO:0007669"/>
    <property type="project" value="TreeGrafter"/>
</dbReference>
<keyword evidence="3 5" id="KW-1133">Transmembrane helix</keyword>
<feature type="transmembrane region" description="Helical" evidence="5">
    <location>
        <begin position="15"/>
        <end position="36"/>
    </location>
</feature>
<sequence>MASLYGYDTKNGAPTSSHCVAFIALFGITTLIHIFQSIHTRKWWLLATVPICGILELIGWSARYISTQHPDNVDAYTCQLATLIIAPCFFTAMTYTLLGLIIKEQGPKYSSMPPKAFGITFICNDIISILIQACGGAMASFALHSDDPEADPENGGHVMLGGIVYQFVCLVVYCGFLLEYQLRKYENWPCKRRWNNGTAIMRDHDREITKRRLAIIMLVLTSALLLVRSAYRIAELDDGFSGKLIQTEWALDALDGGMIVASMFIVNFLHPGYLQAKTQGQRNEYMKQYY</sequence>